<name>A0ACB9GMC2_9ASTR</name>
<reference evidence="1 2" key="2">
    <citation type="journal article" date="2022" name="Mol. Ecol. Resour.">
        <title>The genomes of chicory, endive, great burdock and yacon provide insights into Asteraceae paleo-polyploidization history and plant inulin production.</title>
        <authorList>
            <person name="Fan W."/>
            <person name="Wang S."/>
            <person name="Wang H."/>
            <person name="Wang A."/>
            <person name="Jiang F."/>
            <person name="Liu H."/>
            <person name="Zhao H."/>
            <person name="Xu D."/>
            <person name="Zhang Y."/>
        </authorList>
    </citation>
    <scope>NUCLEOTIDE SEQUENCE [LARGE SCALE GENOMIC DNA]</scope>
    <source>
        <strain evidence="2">cv. Yunnan</strain>
        <tissue evidence="1">Leaves</tissue>
    </source>
</reference>
<evidence type="ECO:0000313" key="2">
    <source>
        <dbReference type="Proteomes" id="UP001056120"/>
    </source>
</evidence>
<evidence type="ECO:0000313" key="1">
    <source>
        <dbReference type="EMBL" id="KAI3784231.1"/>
    </source>
</evidence>
<gene>
    <name evidence="1" type="ORF">L1987_43326</name>
</gene>
<dbReference type="Proteomes" id="UP001056120">
    <property type="component" value="Linkage Group LG14"/>
</dbReference>
<dbReference type="EMBL" id="CM042031">
    <property type="protein sequence ID" value="KAI3784231.1"/>
    <property type="molecule type" value="Genomic_DNA"/>
</dbReference>
<organism evidence="1 2">
    <name type="scientific">Smallanthus sonchifolius</name>
    <dbReference type="NCBI Taxonomy" id="185202"/>
    <lineage>
        <taxon>Eukaryota</taxon>
        <taxon>Viridiplantae</taxon>
        <taxon>Streptophyta</taxon>
        <taxon>Embryophyta</taxon>
        <taxon>Tracheophyta</taxon>
        <taxon>Spermatophyta</taxon>
        <taxon>Magnoliopsida</taxon>
        <taxon>eudicotyledons</taxon>
        <taxon>Gunneridae</taxon>
        <taxon>Pentapetalae</taxon>
        <taxon>asterids</taxon>
        <taxon>campanulids</taxon>
        <taxon>Asterales</taxon>
        <taxon>Asteraceae</taxon>
        <taxon>Asteroideae</taxon>
        <taxon>Heliantheae alliance</taxon>
        <taxon>Millerieae</taxon>
        <taxon>Smallanthus</taxon>
    </lineage>
</organism>
<accession>A0ACB9GMC2</accession>
<proteinExistence type="predicted"/>
<protein>
    <submittedName>
        <fullName evidence="1">Uncharacterized protein</fullName>
    </submittedName>
</protein>
<comment type="caution">
    <text evidence="1">The sequence shown here is derived from an EMBL/GenBank/DDBJ whole genome shotgun (WGS) entry which is preliminary data.</text>
</comment>
<keyword evidence="2" id="KW-1185">Reference proteome</keyword>
<sequence length="124" mass="12561">MAMIHKSLPFPWPVVASSASSIAESASAGDPPTVNEYGSGISCAVTQNFGAGAQAHLRVRSGCSLSRSSNPNLTQRRRLLGSPYCQLVLRVRAPCYGGGGIGCVGSAGCGDTSGTESASSATRL</sequence>
<reference evidence="2" key="1">
    <citation type="journal article" date="2022" name="Mol. Ecol. Resour.">
        <title>The genomes of chicory, endive, great burdock and yacon provide insights into Asteraceae palaeo-polyploidization history and plant inulin production.</title>
        <authorList>
            <person name="Fan W."/>
            <person name="Wang S."/>
            <person name="Wang H."/>
            <person name="Wang A."/>
            <person name="Jiang F."/>
            <person name="Liu H."/>
            <person name="Zhao H."/>
            <person name="Xu D."/>
            <person name="Zhang Y."/>
        </authorList>
    </citation>
    <scope>NUCLEOTIDE SEQUENCE [LARGE SCALE GENOMIC DNA]</scope>
    <source>
        <strain evidence="2">cv. Yunnan</strain>
    </source>
</reference>